<feature type="domain" description="GH10" evidence="8">
    <location>
        <begin position="46"/>
        <end position="325"/>
    </location>
</feature>
<reference evidence="9" key="1">
    <citation type="journal article" date="2020" name="Stud. Mycol.">
        <title>101 Dothideomycetes genomes: a test case for predicting lifestyles and emergence of pathogens.</title>
        <authorList>
            <person name="Haridas S."/>
            <person name="Albert R."/>
            <person name="Binder M."/>
            <person name="Bloem J."/>
            <person name="Labutti K."/>
            <person name="Salamov A."/>
            <person name="Andreopoulos B."/>
            <person name="Baker S."/>
            <person name="Barry K."/>
            <person name="Bills G."/>
            <person name="Bluhm B."/>
            <person name="Cannon C."/>
            <person name="Castanera R."/>
            <person name="Culley D."/>
            <person name="Daum C."/>
            <person name="Ezra D."/>
            <person name="Gonzalez J."/>
            <person name="Henrissat B."/>
            <person name="Kuo A."/>
            <person name="Liang C."/>
            <person name="Lipzen A."/>
            <person name="Lutzoni F."/>
            <person name="Magnuson J."/>
            <person name="Mondo S."/>
            <person name="Nolan M."/>
            <person name="Ohm R."/>
            <person name="Pangilinan J."/>
            <person name="Park H.-J."/>
            <person name="Ramirez L."/>
            <person name="Alfaro M."/>
            <person name="Sun H."/>
            <person name="Tritt A."/>
            <person name="Yoshinaga Y."/>
            <person name="Zwiers L.-H."/>
            <person name="Turgeon B."/>
            <person name="Goodwin S."/>
            <person name="Spatafora J."/>
            <person name="Crous P."/>
            <person name="Grigoriev I."/>
        </authorList>
    </citation>
    <scope>NUCLEOTIDE SEQUENCE</scope>
    <source>
        <strain evidence="9">CBS 130266</strain>
    </source>
</reference>
<evidence type="ECO:0000259" key="8">
    <source>
        <dbReference type="PROSITE" id="PS51760"/>
    </source>
</evidence>
<name>A0A9P4NLY0_9PEZI</name>
<evidence type="ECO:0000313" key="10">
    <source>
        <dbReference type="Proteomes" id="UP000800235"/>
    </source>
</evidence>
<protein>
    <recommendedName>
        <fullName evidence="6">Beta-xylanase</fullName>
        <ecNumber evidence="6">3.2.1.8</ecNumber>
    </recommendedName>
</protein>
<evidence type="ECO:0000256" key="3">
    <source>
        <dbReference type="ARBA" id="ARBA00023277"/>
    </source>
</evidence>
<gene>
    <name evidence="9" type="ORF">EJ08DRAFT_361101</name>
</gene>
<dbReference type="PANTHER" id="PTHR31490">
    <property type="entry name" value="GLYCOSYL HYDROLASE"/>
    <property type="match status" value="1"/>
</dbReference>
<keyword evidence="5 6" id="KW-0624">Polysaccharide degradation</keyword>
<sequence>MKLFVLLSLAFAGIKALAHPAQDTFLDVPASVDAKFKKHGKYFGVATDIKLLKEEKNAAIIAAAFGAVTPENSMKWDSLEPKINAFQWAWPDYLVQWAGNHSQIVRGHTFVWHSQLPDWVKNIKDKAELTTVMKRHINTAMGRYKGKIYAWDVVNEMFKDGNGELRDSVWSKTYGDGFVKIAFETARAADSKAKLYINDFNLDQLNNAKTQKMISKVKEWRAAGIPIDGIGSQAHLKPGQAAGFGAALKGLCAVVPECAITELDIEGAKAEEYATVAKACLDIKNCVGITVWGLRDPDSWRKEKTPLLFGADYKAKPAWNALLNAVQ</sequence>
<keyword evidence="10" id="KW-1185">Reference proteome</keyword>
<feature type="chain" id="PRO_5040472269" description="Beta-xylanase" evidence="7">
    <location>
        <begin position="19"/>
        <end position="327"/>
    </location>
</feature>
<dbReference type="PRINTS" id="PR00134">
    <property type="entry name" value="GLHYDRLASE10"/>
</dbReference>
<keyword evidence="3 6" id="KW-0119">Carbohydrate metabolism</keyword>
<dbReference type="AlphaFoldDB" id="A0A9P4NLY0"/>
<dbReference type="GO" id="GO:0031176">
    <property type="term" value="F:endo-1,4-beta-xylanase activity"/>
    <property type="evidence" value="ECO:0007669"/>
    <property type="project" value="UniProtKB-EC"/>
</dbReference>
<evidence type="ECO:0000256" key="7">
    <source>
        <dbReference type="SAM" id="SignalP"/>
    </source>
</evidence>
<proteinExistence type="inferred from homology"/>
<dbReference type="OrthoDB" id="3055998at2759"/>
<dbReference type="Gene3D" id="3.20.20.80">
    <property type="entry name" value="Glycosidases"/>
    <property type="match status" value="1"/>
</dbReference>
<dbReference type="InterPro" id="IPR017853">
    <property type="entry name" value="GH"/>
</dbReference>
<keyword evidence="7" id="KW-0732">Signal</keyword>
<evidence type="ECO:0000256" key="4">
    <source>
        <dbReference type="ARBA" id="ARBA00023295"/>
    </source>
</evidence>
<keyword evidence="2 6" id="KW-0378">Hydrolase</keyword>
<dbReference type="PROSITE" id="PS51760">
    <property type="entry name" value="GH10_2"/>
    <property type="match status" value="1"/>
</dbReference>
<evidence type="ECO:0000256" key="6">
    <source>
        <dbReference type="RuleBase" id="RU361174"/>
    </source>
</evidence>
<dbReference type="GO" id="GO:0045493">
    <property type="term" value="P:xylan catabolic process"/>
    <property type="evidence" value="ECO:0007669"/>
    <property type="project" value="UniProtKB-KW"/>
</dbReference>
<dbReference type="SUPFAM" id="SSF51445">
    <property type="entry name" value="(Trans)glycosidases"/>
    <property type="match status" value="1"/>
</dbReference>
<dbReference type="EMBL" id="MU007061">
    <property type="protein sequence ID" value="KAF2427247.1"/>
    <property type="molecule type" value="Genomic_DNA"/>
</dbReference>
<comment type="catalytic activity">
    <reaction evidence="6">
        <text>Endohydrolysis of (1-&gt;4)-beta-D-xylosidic linkages in xylans.</text>
        <dbReference type="EC" id="3.2.1.8"/>
    </reaction>
</comment>
<dbReference type="Proteomes" id="UP000800235">
    <property type="component" value="Unassembled WGS sequence"/>
</dbReference>
<keyword evidence="9" id="KW-0858">Xylan degradation</keyword>
<comment type="caution">
    <text evidence="9">The sequence shown here is derived from an EMBL/GenBank/DDBJ whole genome shotgun (WGS) entry which is preliminary data.</text>
</comment>
<dbReference type="EC" id="3.2.1.8" evidence="6"/>
<dbReference type="InterPro" id="IPR001000">
    <property type="entry name" value="GH10_dom"/>
</dbReference>
<organism evidence="9 10">
    <name type="scientific">Tothia fuscella</name>
    <dbReference type="NCBI Taxonomy" id="1048955"/>
    <lineage>
        <taxon>Eukaryota</taxon>
        <taxon>Fungi</taxon>
        <taxon>Dikarya</taxon>
        <taxon>Ascomycota</taxon>
        <taxon>Pezizomycotina</taxon>
        <taxon>Dothideomycetes</taxon>
        <taxon>Pleosporomycetidae</taxon>
        <taxon>Venturiales</taxon>
        <taxon>Cylindrosympodiaceae</taxon>
        <taxon>Tothia</taxon>
    </lineage>
</organism>
<keyword evidence="4 6" id="KW-0326">Glycosidase</keyword>
<comment type="similarity">
    <text evidence="1 6">Belongs to the glycosyl hydrolase 10 (cellulase F) family.</text>
</comment>
<evidence type="ECO:0000256" key="1">
    <source>
        <dbReference type="ARBA" id="ARBA00007495"/>
    </source>
</evidence>
<feature type="signal peptide" evidence="7">
    <location>
        <begin position="1"/>
        <end position="18"/>
    </location>
</feature>
<dbReference type="Pfam" id="PF00331">
    <property type="entry name" value="Glyco_hydro_10"/>
    <property type="match status" value="1"/>
</dbReference>
<evidence type="ECO:0000256" key="2">
    <source>
        <dbReference type="ARBA" id="ARBA00022801"/>
    </source>
</evidence>
<dbReference type="InterPro" id="IPR044846">
    <property type="entry name" value="GH10"/>
</dbReference>
<evidence type="ECO:0000256" key="5">
    <source>
        <dbReference type="ARBA" id="ARBA00023326"/>
    </source>
</evidence>
<evidence type="ECO:0000313" key="9">
    <source>
        <dbReference type="EMBL" id="KAF2427247.1"/>
    </source>
</evidence>
<dbReference type="PANTHER" id="PTHR31490:SF76">
    <property type="entry name" value="ENDO-1,4-BETA-XYLANASE C"/>
    <property type="match status" value="1"/>
</dbReference>
<dbReference type="SMART" id="SM00633">
    <property type="entry name" value="Glyco_10"/>
    <property type="match status" value="1"/>
</dbReference>
<accession>A0A9P4NLY0</accession>